<protein>
    <submittedName>
        <fullName evidence="1">Uncharacterized protein</fullName>
    </submittedName>
</protein>
<dbReference type="EMBL" id="CM039430">
    <property type="protein sequence ID" value="KAI4346036.1"/>
    <property type="molecule type" value="Genomic_DNA"/>
</dbReference>
<proteinExistence type="predicted"/>
<keyword evidence="2" id="KW-1185">Reference proteome</keyword>
<evidence type="ECO:0000313" key="1">
    <source>
        <dbReference type="EMBL" id="KAI4346036.1"/>
    </source>
</evidence>
<evidence type="ECO:0000313" key="2">
    <source>
        <dbReference type="Proteomes" id="UP000828941"/>
    </source>
</evidence>
<reference evidence="1 2" key="1">
    <citation type="journal article" date="2022" name="DNA Res.">
        <title>Chromosomal-level genome assembly of the orchid tree Bauhinia variegata (Leguminosae; Cercidoideae) supports the allotetraploid origin hypothesis of Bauhinia.</title>
        <authorList>
            <person name="Zhong Y."/>
            <person name="Chen Y."/>
            <person name="Zheng D."/>
            <person name="Pang J."/>
            <person name="Liu Y."/>
            <person name="Luo S."/>
            <person name="Meng S."/>
            <person name="Qian L."/>
            <person name="Wei D."/>
            <person name="Dai S."/>
            <person name="Zhou R."/>
        </authorList>
    </citation>
    <scope>NUCLEOTIDE SEQUENCE [LARGE SCALE GENOMIC DNA]</scope>
    <source>
        <strain evidence="1">BV-YZ2020</strain>
    </source>
</reference>
<sequence>MGEGEEVKLHGVWASAFTRRAIWALKLKGIAYEFIEEDLSNKSPQLLQHNPVYSKINPLLPADPYHRSQARFWVQFAEHKGNAVWSLFRSIEGRDKSIKETLELLEVAETQCLGEKKFFGGENINIVDIAFGAIIHWLQVIEEVLDLKLLQAEKFPHLYSWINNFRDAPVIKDNLPDAEKMLAYFKVCYDIPTSLTLWPCGHSIRGHCPLVASRIKLSPALAFMDEQFQGYMSQ</sequence>
<comment type="caution">
    <text evidence="1">The sequence shown here is derived from an EMBL/GenBank/DDBJ whole genome shotgun (WGS) entry which is preliminary data.</text>
</comment>
<dbReference type="Proteomes" id="UP000828941">
    <property type="component" value="Chromosome 5"/>
</dbReference>
<organism evidence="1 2">
    <name type="scientific">Bauhinia variegata</name>
    <name type="common">Purple orchid tree</name>
    <name type="synonym">Phanera variegata</name>
    <dbReference type="NCBI Taxonomy" id="167791"/>
    <lineage>
        <taxon>Eukaryota</taxon>
        <taxon>Viridiplantae</taxon>
        <taxon>Streptophyta</taxon>
        <taxon>Embryophyta</taxon>
        <taxon>Tracheophyta</taxon>
        <taxon>Spermatophyta</taxon>
        <taxon>Magnoliopsida</taxon>
        <taxon>eudicotyledons</taxon>
        <taxon>Gunneridae</taxon>
        <taxon>Pentapetalae</taxon>
        <taxon>rosids</taxon>
        <taxon>fabids</taxon>
        <taxon>Fabales</taxon>
        <taxon>Fabaceae</taxon>
        <taxon>Cercidoideae</taxon>
        <taxon>Cercideae</taxon>
        <taxon>Bauhiniinae</taxon>
        <taxon>Bauhinia</taxon>
    </lineage>
</organism>
<name>A0ACB9PEX0_BAUVA</name>
<gene>
    <name evidence="1" type="ORF">L6164_013119</name>
</gene>
<accession>A0ACB9PEX0</accession>